<dbReference type="Proteomes" id="UP000808906">
    <property type="component" value="Unassembled WGS sequence"/>
</dbReference>
<dbReference type="EMBL" id="WVDC01000001">
    <property type="protein sequence ID" value="NKW41209.1"/>
    <property type="molecule type" value="Genomic_DNA"/>
</dbReference>
<evidence type="ECO:0000256" key="5">
    <source>
        <dbReference type="ARBA" id="ARBA00022857"/>
    </source>
</evidence>
<organism evidence="11 13">
    <name type="scientific">Rhodococcus hoagii</name>
    <name type="common">Corynebacterium equii</name>
    <dbReference type="NCBI Taxonomy" id="43767"/>
    <lineage>
        <taxon>Bacteria</taxon>
        <taxon>Bacillati</taxon>
        <taxon>Actinomycetota</taxon>
        <taxon>Actinomycetes</taxon>
        <taxon>Mycobacteriales</taxon>
        <taxon>Nocardiaceae</taxon>
        <taxon>Prescottella</taxon>
    </lineage>
</organism>
<dbReference type="PANTHER" id="PTHR43098">
    <property type="entry name" value="L-ORNITHINE N(5)-MONOOXYGENASE-RELATED"/>
    <property type="match status" value="1"/>
</dbReference>
<dbReference type="EMBL" id="WVBC01000032">
    <property type="protein sequence ID" value="NKT80254.1"/>
    <property type="molecule type" value="Genomic_DNA"/>
</dbReference>
<keyword evidence="7" id="KW-0503">Monooxygenase</keyword>
<feature type="region of interest" description="Disordered" evidence="8">
    <location>
        <begin position="541"/>
        <end position="569"/>
    </location>
</feature>
<name>A0A9Q4ZNX4_RHOHA</name>
<evidence type="ECO:0000313" key="10">
    <source>
        <dbReference type="EMBL" id="MBM4565284.1"/>
    </source>
</evidence>
<dbReference type="EMBL" id="WUXR01000002">
    <property type="protein sequence ID" value="MBM4565284.1"/>
    <property type="molecule type" value="Genomic_DNA"/>
</dbReference>
<comment type="caution">
    <text evidence="11">The sequence shown here is derived from an EMBL/GenBank/DDBJ whole genome shotgun (WGS) entry which is preliminary data.</text>
</comment>
<comment type="cofactor">
    <cofactor evidence="1">
        <name>FAD</name>
        <dbReference type="ChEBI" id="CHEBI:57692"/>
    </cofactor>
</comment>
<evidence type="ECO:0000313" key="13">
    <source>
        <dbReference type="Proteomes" id="UP000603463"/>
    </source>
</evidence>
<reference evidence="10" key="1">
    <citation type="submission" date="2019-11" db="EMBL/GenBank/DDBJ databases">
        <title>Spread of Macrolides and rifampicin resistant Rhodococcus equi in clinical isolates in the USA.</title>
        <authorList>
            <person name="Alvarez-Narvaez S."/>
            <person name="Huber L."/>
            <person name="Cohen N.D."/>
            <person name="Slovis N."/>
            <person name="Greiter M."/>
            <person name="Giguere S."/>
            <person name="Hart K."/>
        </authorList>
    </citation>
    <scope>NUCLEOTIDE SEQUENCE</scope>
    <source>
        <strain evidence="10">Lh_17</strain>
    </source>
</reference>
<protein>
    <submittedName>
        <fullName evidence="11">NAD(P)-binding domain-containing protein</fullName>
    </submittedName>
</protein>
<evidence type="ECO:0000256" key="1">
    <source>
        <dbReference type="ARBA" id="ARBA00001974"/>
    </source>
</evidence>
<keyword evidence="6" id="KW-0560">Oxidoreductase</keyword>
<dbReference type="GO" id="GO:0016709">
    <property type="term" value="F:oxidoreductase activity, acting on paired donors, with incorporation or reduction of molecular oxygen, NAD(P)H as one donor, and incorporation of one atom of oxygen"/>
    <property type="evidence" value="ECO:0007669"/>
    <property type="project" value="UniProtKB-ARBA"/>
</dbReference>
<evidence type="ECO:0000256" key="2">
    <source>
        <dbReference type="ARBA" id="ARBA00010139"/>
    </source>
</evidence>
<dbReference type="Proteomes" id="UP000603463">
    <property type="component" value="Unassembled WGS sequence"/>
</dbReference>
<dbReference type="SUPFAM" id="SSF51905">
    <property type="entry name" value="FAD/NAD(P)-binding domain"/>
    <property type="match status" value="2"/>
</dbReference>
<reference evidence="11" key="2">
    <citation type="journal article" date="2020" name="Environ. Microbiol.">
        <title>The novel and transferable erm(51) gene confers Macrolides, Lincosamides, and Streptogramins B (MLSB) resistance to clonal Rhodococcus equi in the environment.</title>
        <authorList>
            <person name="Huber L."/>
            <person name="Giguere S."/>
            <person name="Slovis N.M."/>
            <person name="Alvarez-Narvaez S."/>
            <person name="Hart K.A."/>
            <person name="Greiter M."/>
            <person name="Morris E.R.A."/>
            <person name="Cohen N.D."/>
        </authorList>
    </citation>
    <scope>NUCLEOTIDE SEQUENCE</scope>
    <source>
        <strain evidence="11">Lh_116_1</strain>
        <strain evidence="12">Lh_16_1</strain>
    </source>
</reference>
<evidence type="ECO:0000256" key="3">
    <source>
        <dbReference type="ARBA" id="ARBA00022630"/>
    </source>
</evidence>
<dbReference type="AlphaFoldDB" id="A0A9Q4ZNX4"/>
<evidence type="ECO:0000256" key="8">
    <source>
        <dbReference type="SAM" id="MobiDB-lite"/>
    </source>
</evidence>
<evidence type="ECO:0000256" key="7">
    <source>
        <dbReference type="ARBA" id="ARBA00023033"/>
    </source>
</evidence>
<dbReference type="InterPro" id="IPR023753">
    <property type="entry name" value="FAD/NAD-binding_dom"/>
</dbReference>
<proteinExistence type="inferred from homology"/>
<evidence type="ECO:0000313" key="12">
    <source>
        <dbReference type="EMBL" id="NKW41209.1"/>
    </source>
</evidence>
<comment type="similarity">
    <text evidence="2">Belongs to the FAD-binding monooxygenase family.</text>
</comment>
<dbReference type="PANTHER" id="PTHR43098:SF3">
    <property type="entry name" value="L-ORNITHINE N(5)-MONOOXYGENASE-RELATED"/>
    <property type="match status" value="1"/>
</dbReference>
<feature type="compositionally biased region" description="Polar residues" evidence="8">
    <location>
        <begin position="559"/>
        <end position="569"/>
    </location>
</feature>
<dbReference type="InterPro" id="IPR050775">
    <property type="entry name" value="FAD-binding_Monooxygenases"/>
</dbReference>
<dbReference type="Pfam" id="PF07992">
    <property type="entry name" value="Pyr_redox_2"/>
    <property type="match status" value="1"/>
</dbReference>
<evidence type="ECO:0000256" key="6">
    <source>
        <dbReference type="ARBA" id="ARBA00023002"/>
    </source>
</evidence>
<keyword evidence="4" id="KW-0274">FAD</keyword>
<sequence>MNPTEAHFDVVVVGAGVAGMYAVHRLRQRGLTVCGFESAAGVGGTWYHNRYPGARCDVESVDYSFSFDDDLQQDWTWSERFATQPEILAYLEHVADRFDLRSAFRFSTRVGSAIFDETESLWHVTTDGGDRVAARYCVFATGVLSATNVPDIPGRDAFAGESYHTGEWPHTPVEFAGKRIAVIGTGSSGMQSIPIIAQSADHVYVLQRTANYSIPAGNRPFPEDEMREIKANYADRRRQAWSSGGGSPFTAYPKGALEVSAEERTRVYDEWWQRGGVLFSKAFPDQLSNPEANDTAREYWESRISEVVEDPELVDKLTPKDHPIGTKRIVTDSGYYEVFNRENVTLVDLRETPIVSITETGIRTTDRDYPLDMIVYATGFDAMTGSLSRIDIRGRDGRELRAEWAGGPRTYLGLGVDGFPNMFILTGPGSPGPLANMVLGAEQHVDWLTGLLDRAEADGVVTIEANADAVESWVRECNALAEKTLFLQANSWYLGANIPGKPRVFMPYIGGFAVYGRVLEDVAAEDYGGFTLARADGADGGDGADGAYGGDGQVRQAAPLTSSSRGRLA</sequence>
<keyword evidence="5" id="KW-0521">NADP</keyword>
<feature type="compositionally biased region" description="Gly residues" evidence="8">
    <location>
        <begin position="541"/>
        <end position="552"/>
    </location>
</feature>
<dbReference type="Proteomes" id="UP000608063">
    <property type="component" value="Unassembled WGS sequence"/>
</dbReference>
<evidence type="ECO:0000256" key="4">
    <source>
        <dbReference type="ARBA" id="ARBA00022827"/>
    </source>
</evidence>
<dbReference type="RefSeq" id="WP_084961606.1">
    <property type="nucleotide sequence ID" value="NZ_CP095477.1"/>
</dbReference>
<feature type="domain" description="FAD/NAD(P)-binding" evidence="9">
    <location>
        <begin position="8"/>
        <end position="210"/>
    </location>
</feature>
<dbReference type="Gene3D" id="3.50.50.60">
    <property type="entry name" value="FAD/NAD(P)-binding domain"/>
    <property type="match status" value="2"/>
</dbReference>
<evidence type="ECO:0000259" key="9">
    <source>
        <dbReference type="Pfam" id="PF07992"/>
    </source>
</evidence>
<gene>
    <name evidence="10" type="ORF">GS441_07510</name>
    <name evidence="11" type="ORF">GS882_19395</name>
    <name evidence="12" type="ORF">GS947_06145</name>
</gene>
<dbReference type="InterPro" id="IPR036188">
    <property type="entry name" value="FAD/NAD-bd_sf"/>
</dbReference>
<evidence type="ECO:0000313" key="11">
    <source>
        <dbReference type="EMBL" id="NKT80254.1"/>
    </source>
</evidence>
<keyword evidence="3" id="KW-0285">Flavoprotein</keyword>
<accession>A0A9Q4ZNX4</accession>
<dbReference type="PRINTS" id="PR00411">
    <property type="entry name" value="PNDRDTASEI"/>
</dbReference>